<keyword evidence="5" id="KW-1185">Reference proteome</keyword>
<dbReference type="PANTHER" id="PTHR37834">
    <property type="entry name" value="GDSL-LIKE LIPASE/ACYLHYDROLASE DOMAIN PROTEIN (AFU_ORTHOLOGUE AFUA_2G00620)"/>
    <property type="match status" value="1"/>
</dbReference>
<feature type="domain" description="SGNH hydrolase-type esterase" evidence="2">
    <location>
        <begin position="174"/>
        <end position="337"/>
    </location>
</feature>
<dbReference type="InterPro" id="IPR037461">
    <property type="entry name" value="CtCE2-like_dom"/>
</dbReference>
<keyword evidence="1" id="KW-0732">Signal</keyword>
<sequence length="385" mass="41034">MSVKTVWAMLPALASAGLLAFGLLAAQPPRPADGPVPVVAAPAGISAQFIPDAQPTPDMTYLDARITGRASGEARGYEHQWPAFHASARFSGHSVAVALDDAANRYRVTLDDAPIVLTRPGAGMLRIEGLSDGPHQIRIEKLSERSEIGRFEGFFLPAAGTALPPPAAIPLIEFVGDSDTVGYGNTAPGRDCTSEQQYLATDTSQAYGPMTARALGADYRVIAASGIGLVRNLGGGSDPAMAQLYDRALPSQPDAPSAPERAADVVVIGLGSNDFAERPEPDQSRRELQQQRDRFADALLQFMRDRRADSPSARIVLLAFGEYGDDLIAAHRQALDEFVADGDAADLLVLPELARTACHWHPSLNDHQVIASKLIRLLKAMPHAP</sequence>
<evidence type="ECO:0000313" key="4">
    <source>
        <dbReference type="EMBL" id="MCT4332603.1"/>
    </source>
</evidence>
<feature type="chain" id="PRO_5046742173" evidence="1">
    <location>
        <begin position="26"/>
        <end position="385"/>
    </location>
</feature>
<dbReference type="InterPro" id="IPR052762">
    <property type="entry name" value="PCW_deacetylase/CE"/>
</dbReference>
<name>A0ABT2K7V6_9RHOB</name>
<dbReference type="SUPFAM" id="SSF52266">
    <property type="entry name" value="SGNH hydrolase"/>
    <property type="match status" value="1"/>
</dbReference>
<feature type="signal peptide" evidence="1">
    <location>
        <begin position="1"/>
        <end position="25"/>
    </location>
</feature>
<dbReference type="EMBL" id="JANAVZ010000003">
    <property type="protein sequence ID" value="MCT4332603.1"/>
    <property type="molecule type" value="Genomic_DNA"/>
</dbReference>
<dbReference type="Gene3D" id="3.40.50.1110">
    <property type="entry name" value="SGNH hydrolase"/>
    <property type="match status" value="1"/>
</dbReference>
<dbReference type="Gene3D" id="2.60.120.260">
    <property type="entry name" value="Galactose-binding domain-like"/>
    <property type="match status" value="1"/>
</dbReference>
<evidence type="ECO:0000256" key="1">
    <source>
        <dbReference type="SAM" id="SignalP"/>
    </source>
</evidence>
<proteinExistence type="predicted"/>
<dbReference type="PANTHER" id="PTHR37834:SF2">
    <property type="entry name" value="ESTERASE, SGNH HYDROLASE-TYPE"/>
    <property type="match status" value="1"/>
</dbReference>
<reference evidence="4 5" key="1">
    <citation type="submission" date="2022-04" db="EMBL/GenBank/DDBJ databases">
        <title>Paracoccus sp. YLB-12 draft genome sequence.</title>
        <authorList>
            <person name="Yu L."/>
        </authorList>
    </citation>
    <scope>NUCLEOTIDE SEQUENCE [LARGE SCALE GENOMIC DNA]</scope>
    <source>
        <strain evidence="4 5">YLB-12</strain>
    </source>
</reference>
<comment type="caution">
    <text evidence="4">The sequence shown here is derived from an EMBL/GenBank/DDBJ whole genome shotgun (WGS) entry which is preliminary data.</text>
</comment>
<dbReference type="InterPro" id="IPR036514">
    <property type="entry name" value="SGNH_hydro_sf"/>
</dbReference>
<gene>
    <name evidence="4" type="ORF">MU516_06935</name>
</gene>
<protein>
    <submittedName>
        <fullName evidence="4">GDSL-type esterase/lipase family protein</fullName>
    </submittedName>
</protein>
<feature type="domain" description="Carbohydrate esterase 2 N-terminal" evidence="3">
    <location>
        <begin position="67"/>
        <end position="166"/>
    </location>
</feature>
<dbReference type="InterPro" id="IPR013830">
    <property type="entry name" value="SGNH_hydro"/>
</dbReference>
<dbReference type="Pfam" id="PF17996">
    <property type="entry name" value="CE2_N"/>
    <property type="match status" value="1"/>
</dbReference>
<evidence type="ECO:0000313" key="5">
    <source>
        <dbReference type="Proteomes" id="UP001320702"/>
    </source>
</evidence>
<dbReference type="InterPro" id="IPR040794">
    <property type="entry name" value="CE2_N"/>
</dbReference>
<accession>A0ABT2K7V6</accession>
<evidence type="ECO:0000259" key="2">
    <source>
        <dbReference type="Pfam" id="PF13472"/>
    </source>
</evidence>
<dbReference type="RefSeq" id="WP_260276492.1">
    <property type="nucleotide sequence ID" value="NZ_JANAVZ010000003.1"/>
</dbReference>
<organism evidence="4 5">
    <name type="scientific">Paracoccus maritimus</name>
    <dbReference type="NCBI Taxonomy" id="2933292"/>
    <lineage>
        <taxon>Bacteria</taxon>
        <taxon>Pseudomonadati</taxon>
        <taxon>Pseudomonadota</taxon>
        <taxon>Alphaproteobacteria</taxon>
        <taxon>Rhodobacterales</taxon>
        <taxon>Paracoccaceae</taxon>
        <taxon>Paracoccus</taxon>
    </lineage>
</organism>
<dbReference type="Pfam" id="PF13472">
    <property type="entry name" value="Lipase_GDSL_2"/>
    <property type="match status" value="1"/>
</dbReference>
<dbReference type="Proteomes" id="UP001320702">
    <property type="component" value="Unassembled WGS sequence"/>
</dbReference>
<dbReference type="CDD" id="cd01831">
    <property type="entry name" value="Endoglucanase_E_like"/>
    <property type="match status" value="1"/>
</dbReference>
<evidence type="ECO:0000259" key="3">
    <source>
        <dbReference type="Pfam" id="PF17996"/>
    </source>
</evidence>